<comment type="caution">
    <text evidence="2">The sequence shown here is derived from an EMBL/GenBank/DDBJ whole genome shotgun (WGS) entry which is preliminary data.</text>
</comment>
<organism evidence="2 3">
    <name type="scientific">Streptomyces humicola</name>
    <dbReference type="NCBI Taxonomy" id="2953240"/>
    <lineage>
        <taxon>Bacteria</taxon>
        <taxon>Bacillati</taxon>
        <taxon>Actinomycetota</taxon>
        <taxon>Actinomycetes</taxon>
        <taxon>Kitasatosporales</taxon>
        <taxon>Streptomycetaceae</taxon>
        <taxon>Streptomyces</taxon>
    </lineage>
</organism>
<protein>
    <recommendedName>
        <fullName evidence="4">Transposase</fullName>
    </recommendedName>
</protein>
<proteinExistence type="predicted"/>
<feature type="compositionally biased region" description="Basic residues" evidence="1">
    <location>
        <begin position="26"/>
        <end position="36"/>
    </location>
</feature>
<evidence type="ECO:0000313" key="2">
    <source>
        <dbReference type="EMBL" id="MCQ4079305.1"/>
    </source>
</evidence>
<evidence type="ECO:0008006" key="4">
    <source>
        <dbReference type="Google" id="ProtNLM"/>
    </source>
</evidence>
<name>A0ABT1PNQ6_9ACTN</name>
<keyword evidence="3" id="KW-1185">Reference proteome</keyword>
<accession>A0ABT1PNQ6</accession>
<reference evidence="2" key="1">
    <citation type="submission" date="2022-06" db="EMBL/GenBank/DDBJ databases">
        <title>Draft genome sequence of Streptomyces sp. RB6PN25 isolated from peat swamp forest in Thailand.</title>
        <authorList>
            <person name="Duangmal K."/>
            <person name="Klaysubun C."/>
        </authorList>
    </citation>
    <scope>NUCLEOTIDE SEQUENCE</scope>
    <source>
        <strain evidence="2">RB6PN25</strain>
    </source>
</reference>
<evidence type="ECO:0000313" key="3">
    <source>
        <dbReference type="Proteomes" id="UP001057702"/>
    </source>
</evidence>
<dbReference type="RefSeq" id="WP_255918156.1">
    <property type="nucleotide sequence ID" value="NZ_JANFNG010000001.1"/>
</dbReference>
<dbReference type="EMBL" id="JANFNG010000001">
    <property type="protein sequence ID" value="MCQ4079305.1"/>
    <property type="molecule type" value="Genomic_DNA"/>
</dbReference>
<dbReference type="Proteomes" id="UP001057702">
    <property type="component" value="Unassembled WGS sequence"/>
</dbReference>
<gene>
    <name evidence="2" type="ORF">NGB36_01450</name>
</gene>
<evidence type="ECO:0000256" key="1">
    <source>
        <dbReference type="SAM" id="MobiDB-lite"/>
    </source>
</evidence>
<sequence>MLSMTLHLRDQEMSLHDIASRLVITRGKKKGGHPHPRPPCGCRASGKQTA</sequence>
<feature type="region of interest" description="Disordered" evidence="1">
    <location>
        <begin position="25"/>
        <end position="50"/>
    </location>
</feature>